<gene>
    <name evidence="2" type="ORF">RI060_37800</name>
</gene>
<accession>A0ABY9UIR9</accession>
<dbReference type="SUPFAM" id="SSF50129">
    <property type="entry name" value="GroES-like"/>
    <property type="match status" value="1"/>
</dbReference>
<evidence type="ECO:0000256" key="1">
    <source>
        <dbReference type="SAM" id="MobiDB-lite"/>
    </source>
</evidence>
<organism evidence="2 3">
    <name type="scientific">Streptomyces violaceus</name>
    <name type="common">Streptomyces venezuelae</name>
    <dbReference type="NCBI Taxonomy" id="1936"/>
    <lineage>
        <taxon>Bacteria</taxon>
        <taxon>Bacillati</taxon>
        <taxon>Actinomycetota</taxon>
        <taxon>Actinomycetes</taxon>
        <taxon>Kitasatosporales</taxon>
        <taxon>Streptomycetaceae</taxon>
        <taxon>Streptomyces</taxon>
    </lineage>
</organism>
<keyword evidence="3" id="KW-1185">Reference proteome</keyword>
<protein>
    <submittedName>
        <fullName evidence="2">Uncharacterized protein</fullName>
    </submittedName>
</protein>
<sequence length="117" mass="12733">MDAAGVVDQTGPDTDTDVTVGDRVMAVVVPNGSLGASAEPVVVPAERGTARRFHRSGRPERRPLGDAARSRRSRRARRRRRTDRRVPLRPSARQARPDSAAGGGRRITPRVARSCPF</sequence>
<dbReference type="Proteomes" id="UP001249394">
    <property type="component" value="Chromosome"/>
</dbReference>
<feature type="region of interest" description="Disordered" evidence="1">
    <location>
        <begin position="1"/>
        <end position="117"/>
    </location>
</feature>
<evidence type="ECO:0000313" key="2">
    <source>
        <dbReference type="EMBL" id="WND22760.1"/>
    </source>
</evidence>
<dbReference type="Gene3D" id="3.90.180.10">
    <property type="entry name" value="Medium-chain alcohol dehydrogenases, catalytic domain"/>
    <property type="match status" value="1"/>
</dbReference>
<feature type="compositionally biased region" description="Low complexity" evidence="1">
    <location>
        <begin position="1"/>
        <end position="24"/>
    </location>
</feature>
<proteinExistence type="predicted"/>
<dbReference type="EMBL" id="CP134213">
    <property type="protein sequence ID" value="WND22760.1"/>
    <property type="molecule type" value="Genomic_DNA"/>
</dbReference>
<dbReference type="InterPro" id="IPR011032">
    <property type="entry name" value="GroES-like_sf"/>
</dbReference>
<reference evidence="2 3" key="1">
    <citation type="submission" date="2023-09" db="EMBL/GenBank/DDBJ databases">
        <title>The genome sequence of Streptomyces anthocyanicus.</title>
        <authorList>
            <person name="Mo P."/>
        </authorList>
    </citation>
    <scope>NUCLEOTIDE SEQUENCE [LARGE SCALE GENOMIC DNA]</scope>
    <source>
        <strain evidence="2 3">JCM 4387</strain>
    </source>
</reference>
<feature type="compositionally biased region" description="Basic residues" evidence="1">
    <location>
        <begin position="70"/>
        <end position="83"/>
    </location>
</feature>
<name>A0ABY9UIR9_STRVL</name>
<evidence type="ECO:0000313" key="3">
    <source>
        <dbReference type="Proteomes" id="UP001249394"/>
    </source>
</evidence>